<organism evidence="2 3">
    <name type="scientific">Pseudomonas antarctica</name>
    <dbReference type="NCBI Taxonomy" id="219572"/>
    <lineage>
        <taxon>Bacteria</taxon>
        <taxon>Pseudomonadati</taxon>
        <taxon>Pseudomonadota</taxon>
        <taxon>Gammaproteobacteria</taxon>
        <taxon>Pseudomonadales</taxon>
        <taxon>Pseudomonadaceae</taxon>
        <taxon>Pseudomonas</taxon>
    </lineage>
</organism>
<dbReference type="SUPFAM" id="SSF101386">
    <property type="entry name" value="all-alpha NTP pyrophosphatases"/>
    <property type="match status" value="1"/>
</dbReference>
<dbReference type="Proteomes" id="UP000077829">
    <property type="component" value="Chromosome"/>
</dbReference>
<dbReference type="KEGG" id="panr:A7J50_0260"/>
<evidence type="ECO:0000259" key="1">
    <source>
        <dbReference type="Pfam" id="PF18722"/>
    </source>
</evidence>
<feature type="domain" description="MazG C-terminal" evidence="1">
    <location>
        <begin position="187"/>
        <end position="370"/>
    </location>
</feature>
<dbReference type="RefSeq" id="WP_082895810.1">
    <property type="nucleotide sequence ID" value="NZ_CP015600.1"/>
</dbReference>
<dbReference type="STRING" id="219572.A7J50_0260"/>
<name>A0A172YU71_9PSED</name>
<protein>
    <submittedName>
        <fullName evidence="2">Pyrophosphatase</fullName>
    </submittedName>
</protein>
<dbReference type="AlphaFoldDB" id="A0A172YU71"/>
<evidence type="ECO:0000313" key="3">
    <source>
        <dbReference type="Proteomes" id="UP000077829"/>
    </source>
</evidence>
<accession>A0A172YU71</accession>
<dbReference type="PATRIC" id="fig|219572.3.peg.264"/>
<reference evidence="2 3" key="1">
    <citation type="submission" date="2016-05" db="EMBL/GenBank/DDBJ databases">
        <title>Complete genome sequence of Pseudomonas antarctica PAMC 27494.</title>
        <authorList>
            <person name="Lee J."/>
        </authorList>
    </citation>
    <scope>NUCLEOTIDE SEQUENCE [LARGE SCALE GENOMIC DNA]</scope>
    <source>
        <strain evidence="2 3">PAMC 27494</strain>
    </source>
</reference>
<gene>
    <name evidence="2" type="ORF">A7J50_0260</name>
</gene>
<dbReference type="Gene3D" id="1.10.287.1080">
    <property type="entry name" value="MazG-like"/>
    <property type="match status" value="1"/>
</dbReference>
<dbReference type="EMBL" id="CP015600">
    <property type="protein sequence ID" value="ANF83711.1"/>
    <property type="molecule type" value="Genomic_DNA"/>
</dbReference>
<proteinExistence type="predicted"/>
<dbReference type="Pfam" id="PF18722">
    <property type="entry name" value="MazG_C"/>
    <property type="match status" value="1"/>
</dbReference>
<sequence length="372" mass="42838">MITTTNVTLDHYSNSIRDTDRLTDLQSITFGLYGEVGSVVTTAKKLNRDGMAYNYRISITEELGDVFWYFTRLVDRLKYNINDLVKSPFCKKQHSILLVTDILSSPLAHIPITEDQEFTIALTNLGQSAADLLNSLQANEDTKEKLEKFFLNYLFTLKAANISFADVINHNIEKSTSRFLQPDISKLNTFDGSFSEEERLPEQFEIKITERPNGKSYLQWQGVFIGDPLTDNIKDSDGYRFHDVFHMAHAAILHWSPTFRALIKHKRKSNPKTDEEQDSGRAIVIEEGLSAWIFSVAKNSNFFEHQDKLSFDLLKTVKQFVSGYEVEECPLALWERAILDGYKVFRQLKEKRCGIIVGNRINRTLEFRPLEK</sequence>
<dbReference type="InterPro" id="IPR041407">
    <property type="entry name" value="MazG_C"/>
</dbReference>
<evidence type="ECO:0000313" key="2">
    <source>
        <dbReference type="EMBL" id="ANF83711.1"/>
    </source>
</evidence>